<dbReference type="Pfam" id="PF26590">
    <property type="entry name" value="DUF8186_M"/>
    <property type="match status" value="1"/>
</dbReference>
<dbReference type="InterPro" id="IPR058499">
    <property type="entry name" value="DUF8186"/>
</dbReference>
<evidence type="ECO:0008006" key="6">
    <source>
        <dbReference type="Google" id="ProtNLM"/>
    </source>
</evidence>
<sequence>MREWIATRLFIAVVLVGGLVAVVSGQPPRAPTETNGLTAGEAASLWSRDVDTGSITDAANASTATESTALVQLAEATDITFRRPPETAARWTRRDFEDLPKTGPSRSVYPPHAERVNGTYIRDAHATVFAITPSTVVYRSPNQQTRYVAPNGTVRGFIDYRVTLPKSDTTGTETTRYSIASSRVRSVRLITDDGTAVAAAADDPSPEFAYLLEGETASLRLVAEITAEIRIERSREERDWFTLPNGTIVNTTSTATTVEMTSETVTVSDKVAVEAYTPRVALERARTPDGDHLVAAFHAEPWQGLQFGPDGNRRVRGVWRYYTARDPRWDTLVASSDRERTASISPARPVSVYAYPSRLGPRSDSAGQRPTLLDVWGSERSTPATRLPETVAVDVVETAYTASYGVLVETNASDADSVSATGVVRGVDVPIEQNGGVTQLRDSEVRASVVEQSDAAATIRVSLRDAQTGEAIVLGEPNAPFPEPPGGVRTGYIEIDGERVQTNATGVATITINEPGVYTARYVPGSWLGHEPAYAGSRTTVRWHPLFTIAGWLDLLVRTIQVALPFAVAVYAGRRLGRMVGVGGFRP</sequence>
<accession>A0ABD5WEV4</accession>
<dbReference type="Pfam" id="PF26591">
    <property type="entry name" value="DUF8186_C"/>
    <property type="match status" value="1"/>
</dbReference>
<evidence type="ECO:0000259" key="3">
    <source>
        <dbReference type="Pfam" id="PF26591"/>
    </source>
</evidence>
<organism evidence="4 5">
    <name type="scientific">Halobaculum lipolyticum</name>
    <dbReference type="NCBI Taxonomy" id="3032001"/>
    <lineage>
        <taxon>Archaea</taxon>
        <taxon>Methanobacteriati</taxon>
        <taxon>Methanobacteriota</taxon>
        <taxon>Stenosarchaea group</taxon>
        <taxon>Halobacteria</taxon>
        <taxon>Halobacteriales</taxon>
        <taxon>Haloferacaceae</taxon>
        <taxon>Halobaculum</taxon>
    </lineage>
</organism>
<name>A0ABD5WEV4_9EURY</name>
<reference evidence="4 5" key="1">
    <citation type="journal article" date="2019" name="Int. J. Syst. Evol. Microbiol.">
        <title>The Global Catalogue of Microorganisms (GCM) 10K type strain sequencing project: providing services to taxonomists for standard genome sequencing and annotation.</title>
        <authorList>
            <consortium name="The Broad Institute Genomics Platform"/>
            <consortium name="The Broad Institute Genome Sequencing Center for Infectious Disease"/>
            <person name="Wu L."/>
            <person name="Ma J."/>
        </authorList>
    </citation>
    <scope>NUCLEOTIDE SEQUENCE [LARGE SCALE GENOMIC DNA]</scope>
    <source>
        <strain evidence="4 5">DT31</strain>
    </source>
</reference>
<dbReference type="RefSeq" id="WP_284032493.1">
    <property type="nucleotide sequence ID" value="NZ_CP126154.1"/>
</dbReference>
<dbReference type="Pfam" id="PF26589">
    <property type="entry name" value="DUF8186"/>
    <property type="match status" value="1"/>
</dbReference>
<feature type="domain" description="DUF8186" evidence="1">
    <location>
        <begin position="97"/>
        <end position="276"/>
    </location>
</feature>
<evidence type="ECO:0000259" key="2">
    <source>
        <dbReference type="Pfam" id="PF26590"/>
    </source>
</evidence>
<dbReference type="Proteomes" id="UP001596461">
    <property type="component" value="Unassembled WGS sequence"/>
</dbReference>
<proteinExistence type="predicted"/>
<dbReference type="GeneID" id="81124349"/>
<dbReference type="InterPro" id="IPR058911">
    <property type="entry name" value="DUF8186_C"/>
</dbReference>
<dbReference type="EMBL" id="JBHTAH010000011">
    <property type="protein sequence ID" value="MFC7070519.1"/>
    <property type="molecule type" value="Genomic_DNA"/>
</dbReference>
<dbReference type="InterPro" id="IPR058910">
    <property type="entry name" value="DUF8186_M"/>
</dbReference>
<feature type="domain" description="DUF8186" evidence="3">
    <location>
        <begin position="440"/>
        <end position="541"/>
    </location>
</feature>
<evidence type="ECO:0000259" key="1">
    <source>
        <dbReference type="Pfam" id="PF26589"/>
    </source>
</evidence>
<protein>
    <recommendedName>
        <fullName evidence="6">Carboxypeptidase regulatory-like domain-containing protein</fullName>
    </recommendedName>
</protein>
<evidence type="ECO:0000313" key="4">
    <source>
        <dbReference type="EMBL" id="MFC7070519.1"/>
    </source>
</evidence>
<gene>
    <name evidence="4" type="ORF">ACFQL9_12775</name>
</gene>
<keyword evidence="5" id="KW-1185">Reference proteome</keyword>
<comment type="caution">
    <text evidence="4">The sequence shown here is derived from an EMBL/GenBank/DDBJ whole genome shotgun (WGS) entry which is preliminary data.</text>
</comment>
<feature type="domain" description="DUF8186" evidence="2">
    <location>
        <begin position="282"/>
        <end position="430"/>
    </location>
</feature>
<dbReference type="AlphaFoldDB" id="A0ABD5WEV4"/>
<evidence type="ECO:0000313" key="5">
    <source>
        <dbReference type="Proteomes" id="UP001596461"/>
    </source>
</evidence>